<keyword evidence="2" id="KW-0560">Oxidoreductase</keyword>
<evidence type="ECO:0000256" key="1">
    <source>
        <dbReference type="ARBA" id="ARBA00006484"/>
    </source>
</evidence>
<dbReference type="PANTHER" id="PTHR24322:SF736">
    <property type="entry name" value="RETINOL DEHYDROGENASE 10"/>
    <property type="match status" value="1"/>
</dbReference>
<evidence type="ECO:0000313" key="6">
    <source>
        <dbReference type="Proteomes" id="UP000664417"/>
    </source>
</evidence>
<accession>A0A8J7QGD4</accession>
<name>A0A8J7QGD4_9BACT</name>
<gene>
    <name evidence="5" type="ORF">J3U88_13980</name>
</gene>
<dbReference type="CDD" id="cd05339">
    <property type="entry name" value="17beta-HSDXI-like_SDR_c"/>
    <property type="match status" value="1"/>
</dbReference>
<dbReference type="AlphaFoldDB" id="A0A8J7QGD4"/>
<feature type="domain" description="Ketoreductase" evidence="4">
    <location>
        <begin position="7"/>
        <end position="172"/>
    </location>
</feature>
<dbReference type="EMBL" id="JAFREP010000013">
    <property type="protein sequence ID" value="MBO1319580.1"/>
    <property type="molecule type" value="Genomic_DNA"/>
</dbReference>
<dbReference type="Gene3D" id="3.40.50.720">
    <property type="entry name" value="NAD(P)-binding Rossmann-like Domain"/>
    <property type="match status" value="1"/>
</dbReference>
<dbReference type="PRINTS" id="PR00081">
    <property type="entry name" value="GDHRDH"/>
</dbReference>
<organism evidence="5 6">
    <name type="scientific">Acanthopleuribacter pedis</name>
    <dbReference type="NCBI Taxonomy" id="442870"/>
    <lineage>
        <taxon>Bacteria</taxon>
        <taxon>Pseudomonadati</taxon>
        <taxon>Acidobacteriota</taxon>
        <taxon>Holophagae</taxon>
        <taxon>Acanthopleuribacterales</taxon>
        <taxon>Acanthopleuribacteraceae</taxon>
        <taxon>Acanthopleuribacter</taxon>
    </lineage>
</organism>
<reference evidence="5" key="1">
    <citation type="submission" date="2021-03" db="EMBL/GenBank/DDBJ databases">
        <authorList>
            <person name="Wang G."/>
        </authorList>
    </citation>
    <scope>NUCLEOTIDE SEQUENCE</scope>
    <source>
        <strain evidence="5">KCTC 12899</strain>
    </source>
</reference>
<comment type="similarity">
    <text evidence="1 3">Belongs to the short-chain dehydrogenases/reductases (SDR) family.</text>
</comment>
<dbReference type="PRINTS" id="PR00080">
    <property type="entry name" value="SDRFAMILY"/>
</dbReference>
<dbReference type="PROSITE" id="PS00061">
    <property type="entry name" value="ADH_SHORT"/>
    <property type="match status" value="1"/>
</dbReference>
<dbReference type="InterPro" id="IPR020904">
    <property type="entry name" value="Sc_DH/Rdtase_CS"/>
</dbReference>
<evidence type="ECO:0000256" key="2">
    <source>
        <dbReference type="ARBA" id="ARBA00023002"/>
    </source>
</evidence>
<dbReference type="InterPro" id="IPR057326">
    <property type="entry name" value="KR_dom"/>
</dbReference>
<dbReference type="Proteomes" id="UP000664417">
    <property type="component" value="Unassembled WGS sequence"/>
</dbReference>
<dbReference type="InterPro" id="IPR036291">
    <property type="entry name" value="NAD(P)-bd_dom_sf"/>
</dbReference>
<keyword evidence="6" id="KW-1185">Reference proteome</keyword>
<dbReference type="InterPro" id="IPR002347">
    <property type="entry name" value="SDR_fam"/>
</dbReference>
<evidence type="ECO:0000256" key="3">
    <source>
        <dbReference type="RuleBase" id="RU000363"/>
    </source>
</evidence>
<dbReference type="SUPFAM" id="SSF51735">
    <property type="entry name" value="NAD(P)-binding Rossmann-fold domains"/>
    <property type="match status" value="1"/>
</dbReference>
<dbReference type="RefSeq" id="WP_207859486.1">
    <property type="nucleotide sequence ID" value="NZ_JAFREP010000013.1"/>
</dbReference>
<evidence type="ECO:0000313" key="5">
    <source>
        <dbReference type="EMBL" id="MBO1319580.1"/>
    </source>
</evidence>
<comment type="caution">
    <text evidence="5">The sequence shown here is derived from an EMBL/GenBank/DDBJ whole genome shotgun (WGS) entry which is preliminary data.</text>
</comment>
<dbReference type="SMART" id="SM00822">
    <property type="entry name" value="PKS_KR"/>
    <property type="match status" value="1"/>
</dbReference>
<dbReference type="PANTHER" id="PTHR24322">
    <property type="entry name" value="PKSB"/>
    <property type="match status" value="1"/>
</dbReference>
<protein>
    <submittedName>
        <fullName evidence="5">SDR family oxidoreductase</fullName>
    </submittedName>
</protein>
<sequence>MRHLQGKQALVTGAAQGIGFQIAKRLGQEGAHLVLTDVNRMKLEEAGEALRSLGIEVATFVLDVTDHDEILEVRDQIVKEAGPVHVLVNNAGVVFGGPFLDVDMKKHELTYKVNTIGVAAMIHAFLPQMLKLEGAHIVNLASASGFVALPYGTTYASSKWSVIGLSESVRLELKHMGYDHVKVTTVCPSYVKTGMFEGVKAPLLTPFLTPETLADKVLQAVKEDNSMVLEPFLVKFVPFLKGVLPGFMSDMLGDFLGASTSMTSWKGHGDKGGVIREVKRVS</sequence>
<evidence type="ECO:0000259" key="4">
    <source>
        <dbReference type="SMART" id="SM00822"/>
    </source>
</evidence>
<dbReference type="GO" id="GO:0016616">
    <property type="term" value="F:oxidoreductase activity, acting on the CH-OH group of donors, NAD or NADP as acceptor"/>
    <property type="evidence" value="ECO:0007669"/>
    <property type="project" value="TreeGrafter"/>
</dbReference>
<proteinExistence type="inferred from homology"/>
<dbReference type="Pfam" id="PF00106">
    <property type="entry name" value="adh_short"/>
    <property type="match status" value="1"/>
</dbReference>